<dbReference type="EMBL" id="KN881676">
    <property type="protein sequence ID" value="KIY50156.1"/>
    <property type="molecule type" value="Genomic_DNA"/>
</dbReference>
<organism evidence="2 3">
    <name type="scientific">Fistulina hepatica ATCC 64428</name>
    <dbReference type="NCBI Taxonomy" id="1128425"/>
    <lineage>
        <taxon>Eukaryota</taxon>
        <taxon>Fungi</taxon>
        <taxon>Dikarya</taxon>
        <taxon>Basidiomycota</taxon>
        <taxon>Agaricomycotina</taxon>
        <taxon>Agaricomycetes</taxon>
        <taxon>Agaricomycetidae</taxon>
        <taxon>Agaricales</taxon>
        <taxon>Fistulinaceae</taxon>
        <taxon>Fistulina</taxon>
    </lineage>
</organism>
<keyword evidence="3" id="KW-1185">Reference proteome</keyword>
<evidence type="ECO:0000313" key="2">
    <source>
        <dbReference type="EMBL" id="KIY50156.1"/>
    </source>
</evidence>
<gene>
    <name evidence="2" type="ORF">FISHEDRAFT_57509</name>
</gene>
<feature type="compositionally biased region" description="Polar residues" evidence="1">
    <location>
        <begin position="174"/>
        <end position="187"/>
    </location>
</feature>
<evidence type="ECO:0000313" key="3">
    <source>
        <dbReference type="Proteomes" id="UP000054144"/>
    </source>
</evidence>
<accession>A0A0D7AFQ6</accession>
<dbReference type="Proteomes" id="UP000054144">
    <property type="component" value="Unassembled WGS sequence"/>
</dbReference>
<reference evidence="2 3" key="1">
    <citation type="journal article" date="2015" name="Fungal Genet. Biol.">
        <title>Evolution of novel wood decay mechanisms in Agaricales revealed by the genome sequences of Fistulina hepatica and Cylindrobasidium torrendii.</title>
        <authorList>
            <person name="Floudas D."/>
            <person name="Held B.W."/>
            <person name="Riley R."/>
            <person name="Nagy L.G."/>
            <person name="Koehler G."/>
            <person name="Ransdell A.S."/>
            <person name="Younus H."/>
            <person name="Chow J."/>
            <person name="Chiniquy J."/>
            <person name="Lipzen A."/>
            <person name="Tritt A."/>
            <person name="Sun H."/>
            <person name="Haridas S."/>
            <person name="LaButti K."/>
            <person name="Ohm R.A."/>
            <person name="Kues U."/>
            <person name="Blanchette R.A."/>
            <person name="Grigoriev I.V."/>
            <person name="Minto R.E."/>
            <person name="Hibbett D.S."/>
        </authorList>
    </citation>
    <scope>NUCLEOTIDE SEQUENCE [LARGE SCALE GENOMIC DNA]</scope>
    <source>
        <strain evidence="2 3">ATCC 64428</strain>
    </source>
</reference>
<evidence type="ECO:0000256" key="1">
    <source>
        <dbReference type="SAM" id="MobiDB-lite"/>
    </source>
</evidence>
<feature type="region of interest" description="Disordered" evidence="1">
    <location>
        <begin position="170"/>
        <end position="191"/>
    </location>
</feature>
<name>A0A0D7AFQ6_9AGAR</name>
<dbReference type="OrthoDB" id="8922241at2759"/>
<proteinExistence type="predicted"/>
<sequence>MNPQNHFNHQRSYPYNYPALVPGQPYNGETIIYQTTPPHPFYTPNINVDNNFGQYLSANEGYTYGSTNAPNRNVDNASWYAQRAAVYPGGGQPMVPSRQSLHANPPRLVSSYSVTRSTVNQTHYTSHTPSVEDYGPTPHRFHVPTPSRSVPVVPRISTSQTYPYDVGAAEQRLAPSNGSNTQLSPTSAGERFPCSKCDKTFSRSHDRYIPIVRPTLTSVRIAETNSAEYPP</sequence>
<protein>
    <submittedName>
        <fullName evidence="2">Uncharacterized protein</fullName>
    </submittedName>
</protein>
<dbReference type="AlphaFoldDB" id="A0A0D7AFQ6"/>